<dbReference type="FunFam" id="3.40.50.300:FF:000412">
    <property type="entry name" value="ADP-ribosylation factor 1"/>
    <property type="match status" value="1"/>
</dbReference>
<dbReference type="PROSITE" id="PS51417">
    <property type="entry name" value="ARF"/>
    <property type="match status" value="1"/>
</dbReference>
<dbReference type="PRINTS" id="PR00328">
    <property type="entry name" value="SAR1GTPBP"/>
</dbReference>
<feature type="binding site" evidence="4">
    <location>
        <begin position="26"/>
        <end position="33"/>
    </location>
    <ligand>
        <name>GTP</name>
        <dbReference type="ChEBI" id="CHEBI:37565"/>
    </ligand>
</feature>
<proteinExistence type="inferred from homology"/>
<dbReference type="OrthoDB" id="2011769at2759"/>
<dbReference type="InterPro" id="IPR005225">
    <property type="entry name" value="Small_GTP-bd"/>
</dbReference>
<dbReference type="SMART" id="SM00178">
    <property type="entry name" value="SAR"/>
    <property type="match status" value="1"/>
</dbReference>
<dbReference type="GO" id="GO:0046872">
    <property type="term" value="F:metal ion binding"/>
    <property type="evidence" value="ECO:0007669"/>
    <property type="project" value="UniProtKB-KW"/>
</dbReference>
<dbReference type="Proteomes" id="UP000785679">
    <property type="component" value="Unassembled WGS sequence"/>
</dbReference>
<keyword evidence="5" id="KW-0460">Magnesium</keyword>
<dbReference type="Gene3D" id="3.40.50.300">
    <property type="entry name" value="P-loop containing nucleotide triphosphate hydrolases"/>
    <property type="match status" value="1"/>
</dbReference>
<evidence type="ECO:0000313" key="7">
    <source>
        <dbReference type="EMBL" id="TNV75408.1"/>
    </source>
</evidence>
<keyword evidence="2 4" id="KW-0547">Nucleotide-binding</keyword>
<evidence type="ECO:0008006" key="9">
    <source>
        <dbReference type="Google" id="ProtNLM"/>
    </source>
</evidence>
<dbReference type="GO" id="GO:0030010">
    <property type="term" value="P:establishment of cell polarity"/>
    <property type="evidence" value="ECO:0007669"/>
    <property type="project" value="UniProtKB-ARBA"/>
</dbReference>
<gene>
    <name evidence="7" type="ORF">FGO68_gene2322</name>
</gene>
<organism evidence="7 8">
    <name type="scientific">Halteria grandinella</name>
    <dbReference type="NCBI Taxonomy" id="5974"/>
    <lineage>
        <taxon>Eukaryota</taxon>
        <taxon>Sar</taxon>
        <taxon>Alveolata</taxon>
        <taxon>Ciliophora</taxon>
        <taxon>Intramacronucleata</taxon>
        <taxon>Spirotrichea</taxon>
        <taxon>Stichotrichia</taxon>
        <taxon>Sporadotrichida</taxon>
        <taxon>Halteriidae</taxon>
        <taxon>Halteria</taxon>
    </lineage>
</organism>
<dbReference type="Pfam" id="PF00025">
    <property type="entry name" value="Arf"/>
    <property type="match status" value="1"/>
</dbReference>
<name>A0A8J8SYX9_HALGN</name>
<dbReference type="InterPro" id="IPR006689">
    <property type="entry name" value="Small_GTPase_ARF/SAR"/>
</dbReference>
<accession>A0A8J8SYX9</accession>
<keyword evidence="5" id="KW-0479">Metal-binding</keyword>
<evidence type="ECO:0000256" key="3">
    <source>
        <dbReference type="ARBA" id="ARBA00023134"/>
    </source>
</evidence>
<dbReference type="SUPFAM" id="SSF52540">
    <property type="entry name" value="P-loop containing nucleoside triphosphate hydrolases"/>
    <property type="match status" value="1"/>
</dbReference>
<dbReference type="SMART" id="SM00177">
    <property type="entry name" value="ARF"/>
    <property type="match status" value="1"/>
</dbReference>
<feature type="binding site" evidence="4">
    <location>
        <begin position="129"/>
        <end position="132"/>
    </location>
    <ligand>
        <name>GTP</name>
        <dbReference type="ChEBI" id="CHEBI:37565"/>
    </ligand>
</feature>
<dbReference type="InterPro" id="IPR027417">
    <property type="entry name" value="P-loop_NTPase"/>
</dbReference>
<dbReference type="CDD" id="cd00878">
    <property type="entry name" value="Arf_Arl"/>
    <property type="match status" value="1"/>
</dbReference>
<comment type="caution">
    <text evidence="7">The sequence shown here is derived from an EMBL/GenBank/DDBJ whole genome shotgun (WGS) entry which is preliminary data.</text>
</comment>
<keyword evidence="3 4" id="KW-0342">GTP-binding</keyword>
<comment type="similarity">
    <text evidence="1 6">Belongs to the small GTPase superfamily. Arf family.</text>
</comment>
<dbReference type="PANTHER" id="PTHR11711">
    <property type="entry name" value="ADP RIBOSYLATION FACTOR-RELATED"/>
    <property type="match status" value="1"/>
</dbReference>
<dbReference type="AlphaFoldDB" id="A0A8J8SYX9"/>
<evidence type="ECO:0000256" key="4">
    <source>
        <dbReference type="PIRSR" id="PIRSR606689-1"/>
    </source>
</evidence>
<evidence type="ECO:0000256" key="6">
    <source>
        <dbReference type="RuleBase" id="RU003925"/>
    </source>
</evidence>
<evidence type="ECO:0000256" key="2">
    <source>
        <dbReference type="ARBA" id="ARBA00022741"/>
    </source>
</evidence>
<dbReference type="InterPro" id="IPR024156">
    <property type="entry name" value="Small_GTPase_ARF"/>
</dbReference>
<reference evidence="7" key="1">
    <citation type="submission" date="2019-06" db="EMBL/GenBank/DDBJ databases">
        <authorList>
            <person name="Zheng W."/>
        </authorList>
    </citation>
    <scope>NUCLEOTIDE SEQUENCE</scope>
    <source>
        <strain evidence="7">QDHG01</strain>
    </source>
</reference>
<keyword evidence="8" id="KW-1185">Reference proteome</keyword>
<feature type="binding site" evidence="5">
    <location>
        <position position="51"/>
    </location>
    <ligand>
        <name>Mg(2+)</name>
        <dbReference type="ChEBI" id="CHEBI:18420"/>
    </ligand>
</feature>
<dbReference type="GO" id="GO:0003924">
    <property type="term" value="F:GTPase activity"/>
    <property type="evidence" value="ECO:0007669"/>
    <property type="project" value="InterPro"/>
</dbReference>
<evidence type="ECO:0000256" key="1">
    <source>
        <dbReference type="ARBA" id="ARBA00010290"/>
    </source>
</evidence>
<dbReference type="EMBL" id="RRYP01015664">
    <property type="protein sequence ID" value="TNV75408.1"/>
    <property type="molecule type" value="Genomic_DNA"/>
</dbReference>
<sequence length="189" mass="21946">MGSYISSIWKRFQSVDGQHSRILLMGLDAAGKTTFLYKLIYPEEDIHTIPTIGFNVENITYHGVQFTMWDMGYNRQVDRLRRHYFPNTSGIIFIVDSADRERLETNIAELKYLIEQDDLREVPILFYANKQDVREAMVPAELIDNMGIGEICKGRKWFVQGSVVTKKEGIYEGMDWLAKTVQELRNNKA</sequence>
<evidence type="ECO:0000256" key="5">
    <source>
        <dbReference type="PIRSR" id="PIRSR606689-2"/>
    </source>
</evidence>
<protein>
    <recommendedName>
        <fullName evidence="9">ADP-ribosylation factor</fullName>
    </recommendedName>
</protein>
<feature type="binding site" evidence="5">
    <location>
        <position position="33"/>
    </location>
    <ligand>
        <name>Mg(2+)</name>
        <dbReference type="ChEBI" id="CHEBI:18420"/>
    </ligand>
</feature>
<dbReference type="GO" id="GO:0005525">
    <property type="term" value="F:GTP binding"/>
    <property type="evidence" value="ECO:0007669"/>
    <property type="project" value="UniProtKB-KW"/>
</dbReference>
<dbReference type="NCBIfam" id="TIGR00231">
    <property type="entry name" value="small_GTP"/>
    <property type="match status" value="1"/>
</dbReference>
<evidence type="ECO:0000313" key="8">
    <source>
        <dbReference type="Proteomes" id="UP000785679"/>
    </source>
</evidence>